<sequence>MCARRPWSLYVDWRGSTLIAICKTTSSRWFNVLPPATGTVAVPQPAASLPSSIPV</sequence>
<dbReference type="Proteomes" id="UP000281553">
    <property type="component" value="Unassembled WGS sequence"/>
</dbReference>
<accession>A0A3P7NRF0</accession>
<keyword evidence="2" id="KW-1185">Reference proteome</keyword>
<dbReference type="EMBL" id="UYRU01119197">
    <property type="protein sequence ID" value="VDN45814.1"/>
    <property type="molecule type" value="Genomic_DNA"/>
</dbReference>
<organism evidence="1 2">
    <name type="scientific">Dibothriocephalus latus</name>
    <name type="common">Fish tapeworm</name>
    <name type="synonym">Diphyllobothrium latum</name>
    <dbReference type="NCBI Taxonomy" id="60516"/>
    <lineage>
        <taxon>Eukaryota</taxon>
        <taxon>Metazoa</taxon>
        <taxon>Spiralia</taxon>
        <taxon>Lophotrochozoa</taxon>
        <taxon>Platyhelminthes</taxon>
        <taxon>Cestoda</taxon>
        <taxon>Eucestoda</taxon>
        <taxon>Diphyllobothriidea</taxon>
        <taxon>Diphyllobothriidae</taxon>
        <taxon>Dibothriocephalus</taxon>
    </lineage>
</organism>
<gene>
    <name evidence="1" type="ORF">DILT_LOCUS19714</name>
</gene>
<name>A0A3P7NRF0_DIBLA</name>
<evidence type="ECO:0000313" key="2">
    <source>
        <dbReference type="Proteomes" id="UP000281553"/>
    </source>
</evidence>
<proteinExistence type="predicted"/>
<evidence type="ECO:0000313" key="1">
    <source>
        <dbReference type="EMBL" id="VDN45814.1"/>
    </source>
</evidence>
<reference evidence="1 2" key="1">
    <citation type="submission" date="2018-11" db="EMBL/GenBank/DDBJ databases">
        <authorList>
            <consortium name="Pathogen Informatics"/>
        </authorList>
    </citation>
    <scope>NUCLEOTIDE SEQUENCE [LARGE SCALE GENOMIC DNA]</scope>
</reference>
<dbReference type="AlphaFoldDB" id="A0A3P7NRF0"/>
<protein>
    <submittedName>
        <fullName evidence="1">Uncharacterized protein</fullName>
    </submittedName>
</protein>